<accession>A9BEB4</accession>
<evidence type="ECO:0000256" key="1">
    <source>
        <dbReference type="PIRNR" id="PIRNR006615"/>
    </source>
</evidence>
<dbReference type="STRING" id="93059.P9211_04931"/>
<dbReference type="Pfam" id="PF02074">
    <property type="entry name" value="Peptidase_M32"/>
    <property type="match status" value="1"/>
</dbReference>
<keyword evidence="1 4" id="KW-0121">Carboxypeptidase</keyword>
<keyword evidence="1" id="KW-0482">Metalloprotease</keyword>
<dbReference type="PIRSF" id="PIRSF006615">
    <property type="entry name" value="Zn_crbxpep_Taq"/>
    <property type="match status" value="1"/>
</dbReference>
<comment type="similarity">
    <text evidence="1">Belongs to the peptidase M32 family.</text>
</comment>
<evidence type="ECO:0000313" key="5">
    <source>
        <dbReference type="Proteomes" id="UP000000788"/>
    </source>
</evidence>
<keyword evidence="5" id="KW-1185">Reference proteome</keyword>
<gene>
    <name evidence="4" type="ordered locus">P9211_04931</name>
</gene>
<feature type="active site" description="Proton donor/acceptor" evidence="3">
    <location>
        <position position="272"/>
    </location>
</feature>
<dbReference type="GO" id="GO:0006508">
    <property type="term" value="P:proteolysis"/>
    <property type="evidence" value="ECO:0007669"/>
    <property type="project" value="UniProtKB-UniRule"/>
</dbReference>
<evidence type="ECO:0000313" key="4">
    <source>
        <dbReference type="EMBL" id="ABX08424.1"/>
    </source>
</evidence>
<dbReference type="AlphaFoldDB" id="A9BEB4"/>
<feature type="binding site" evidence="2">
    <location>
        <position position="275"/>
    </location>
    <ligand>
        <name>Zn(2+)</name>
        <dbReference type="ChEBI" id="CHEBI:29105"/>
        <note>catalytic</note>
    </ligand>
</feature>
<dbReference type="KEGG" id="pmj:P9211_04931"/>
<dbReference type="EMBL" id="CP000878">
    <property type="protein sequence ID" value="ABX08424.1"/>
    <property type="molecule type" value="Genomic_DNA"/>
</dbReference>
<dbReference type="CDD" id="cd06460">
    <property type="entry name" value="M32_Taq"/>
    <property type="match status" value="1"/>
</dbReference>
<dbReference type="PRINTS" id="PR00998">
    <property type="entry name" value="CRBOXYPTASET"/>
</dbReference>
<protein>
    <recommendedName>
        <fullName evidence="1">Metal-dependent carboxypeptidase</fullName>
        <ecNumber evidence="1">3.4.17.19</ecNumber>
    </recommendedName>
</protein>
<feature type="binding site" evidence="2">
    <location>
        <position position="304"/>
    </location>
    <ligand>
        <name>Zn(2+)</name>
        <dbReference type="ChEBI" id="CHEBI:29105"/>
        <note>catalytic</note>
    </ligand>
</feature>
<proteinExistence type="inferred from homology"/>
<dbReference type="PROSITE" id="PS52034">
    <property type="entry name" value="PEPTIDASE_M32"/>
    <property type="match status" value="1"/>
</dbReference>
<dbReference type="PANTHER" id="PTHR34217">
    <property type="entry name" value="METAL-DEPENDENT CARBOXYPEPTIDASE"/>
    <property type="match status" value="1"/>
</dbReference>
<dbReference type="GO" id="GO:0046872">
    <property type="term" value="F:metal ion binding"/>
    <property type="evidence" value="ECO:0007669"/>
    <property type="project" value="UniProtKB-KW"/>
</dbReference>
<name>A9BEB4_PROM4</name>
<comment type="catalytic activity">
    <reaction evidence="1">
        <text>Release of a C-terminal amino acid with broad specificity, except for -Pro.</text>
        <dbReference type="EC" id="3.4.17.19"/>
    </reaction>
</comment>
<keyword evidence="1 4" id="KW-0378">Hydrolase</keyword>
<comment type="function">
    <text evidence="1">Broad specificity carboxypetidase that releases amino acids sequentially from the C-terminus, including neutral, aromatic, polar and basic residues.</text>
</comment>
<dbReference type="Proteomes" id="UP000000788">
    <property type="component" value="Chromosome"/>
</dbReference>
<dbReference type="OrthoDB" id="9772308at2"/>
<dbReference type="InterPro" id="IPR001333">
    <property type="entry name" value="Peptidase_M32_Taq"/>
</dbReference>
<feature type="binding site" evidence="2">
    <location>
        <position position="271"/>
    </location>
    <ligand>
        <name>Zn(2+)</name>
        <dbReference type="ChEBI" id="CHEBI:29105"/>
        <note>catalytic</note>
    </ligand>
</feature>
<dbReference type="SUPFAM" id="SSF55486">
    <property type="entry name" value="Metalloproteases ('zincins'), catalytic domain"/>
    <property type="match status" value="1"/>
</dbReference>
<dbReference type="Gene3D" id="1.10.1370.30">
    <property type="match status" value="1"/>
</dbReference>
<dbReference type="HOGENOM" id="CLU_032916_1_1_3"/>
<dbReference type="GO" id="GO:0004181">
    <property type="term" value="F:metallocarboxypeptidase activity"/>
    <property type="evidence" value="ECO:0007669"/>
    <property type="project" value="UniProtKB-UniRule"/>
</dbReference>
<keyword evidence="1" id="KW-0645">Protease</keyword>
<dbReference type="EC" id="3.4.17.19" evidence="1"/>
<sequence length="516" mass="59661">MPDIAWQKLGDYLQETQVLGSIHSTLYWDQNTSMPINGAKWRGDQLSFLARSLHARQSSERFEELLHEAKDEFQRNYGLKPLVSKEFNEKKRNLELLTQELHRQKRLDPDLITQLATAQTNGYSLWQQARRENDFQCFAPALRYLISLRQEQAKQLDEPRSCWETLAQPFEPDLTIQRLNELFTPLRKRLPELISKYCLAKDINQQKWDLEEKSQQDLCERLLQEWGRNPQVTSIARSPHPFSITLGPQDFRLTTRVVRGQPLSCFLATAHEWGHSLYEQGLPSQSHQWFAWPLGQATSMAVHESQSLFWENRVARSRAFSYRFWKYFAEAGAPLTCGHDLWRAMNPLTPGLNRVEADELSYGLHILIRTELEIAFLEEGLEVNDIPSEWNKKYKELLGVVPSNDSEGCLQDVHWSEGSFGYFPSYLIGHLISAQLSEAMIEGLANDGVQGEDPIGECITNASESKLLSWLRREVHHYGRQLNAEQLVEKVTKKPLSSRAFLTYLENKLEQMTSTP</sequence>
<dbReference type="eggNOG" id="COG2317">
    <property type="taxonomic scope" value="Bacteria"/>
</dbReference>
<organism evidence="4 5">
    <name type="scientific">Prochlorococcus marinus (strain MIT 9211)</name>
    <dbReference type="NCBI Taxonomy" id="93059"/>
    <lineage>
        <taxon>Bacteria</taxon>
        <taxon>Bacillati</taxon>
        <taxon>Cyanobacteriota</taxon>
        <taxon>Cyanophyceae</taxon>
        <taxon>Synechococcales</taxon>
        <taxon>Prochlorococcaceae</taxon>
        <taxon>Prochlorococcus</taxon>
    </lineage>
</organism>
<keyword evidence="1 2" id="KW-0479">Metal-binding</keyword>
<evidence type="ECO:0000256" key="2">
    <source>
        <dbReference type="PIRSR" id="PIRSR006615-1"/>
    </source>
</evidence>
<evidence type="ECO:0000256" key="3">
    <source>
        <dbReference type="PIRSR" id="PIRSR006615-2"/>
    </source>
</evidence>
<reference evidence="4 5" key="1">
    <citation type="journal article" date="2007" name="PLoS Genet.">
        <title>Patterns and implications of gene gain and loss in the evolution of Prochlorococcus.</title>
        <authorList>
            <person name="Kettler G.C."/>
            <person name="Martiny A.C."/>
            <person name="Huang K."/>
            <person name="Zucker J."/>
            <person name="Coleman M.L."/>
            <person name="Rodrigue S."/>
            <person name="Chen F."/>
            <person name="Lapidus A."/>
            <person name="Ferriera S."/>
            <person name="Johnson J."/>
            <person name="Steglich C."/>
            <person name="Church G.M."/>
            <person name="Richardson P."/>
            <person name="Chisholm S.W."/>
        </authorList>
    </citation>
    <scope>NUCLEOTIDE SEQUENCE [LARGE SCALE GENOMIC DNA]</scope>
    <source>
        <strain evidence="5">MIT 9211</strain>
    </source>
</reference>
<dbReference type="RefSeq" id="WP_012195047.1">
    <property type="nucleotide sequence ID" value="NC_009976.1"/>
</dbReference>
<comment type="cofactor">
    <cofactor evidence="2">
        <name>Zn(2+)</name>
        <dbReference type="ChEBI" id="CHEBI:29105"/>
    </cofactor>
    <text evidence="2">Binds 1 zinc ion per subunit.</text>
</comment>
<dbReference type="PANTHER" id="PTHR34217:SF1">
    <property type="entry name" value="CARBOXYPEPTIDASE 1"/>
    <property type="match status" value="1"/>
</dbReference>
<keyword evidence="2" id="KW-0862">Zinc</keyword>